<evidence type="ECO:0000256" key="2">
    <source>
        <dbReference type="ARBA" id="ARBA00022747"/>
    </source>
</evidence>
<name>A0A2T4YPP4_9SPHN</name>
<comment type="caution">
    <text evidence="5">The sequence shown here is derived from an EMBL/GenBank/DDBJ whole genome shotgun (WGS) entry which is preliminary data.</text>
</comment>
<dbReference type="Pfam" id="PF01420">
    <property type="entry name" value="Methylase_S"/>
    <property type="match status" value="2"/>
</dbReference>
<comment type="similarity">
    <text evidence="1">Belongs to the type-I restriction system S methylase family.</text>
</comment>
<organism evidence="5 6">
    <name type="scientific">Sphingomonas aerolata</name>
    <dbReference type="NCBI Taxonomy" id="185951"/>
    <lineage>
        <taxon>Bacteria</taxon>
        <taxon>Pseudomonadati</taxon>
        <taxon>Pseudomonadota</taxon>
        <taxon>Alphaproteobacteria</taxon>
        <taxon>Sphingomonadales</taxon>
        <taxon>Sphingomonadaceae</taxon>
        <taxon>Sphingomonas</taxon>
    </lineage>
</organism>
<evidence type="ECO:0000313" key="5">
    <source>
        <dbReference type="EMBL" id="PTM45482.1"/>
    </source>
</evidence>
<dbReference type="InterPro" id="IPR044946">
    <property type="entry name" value="Restrct_endonuc_typeI_TRD_sf"/>
</dbReference>
<accession>A0A2T4YPP4</accession>
<dbReference type="SUPFAM" id="SSF116734">
    <property type="entry name" value="DNA methylase specificity domain"/>
    <property type="match status" value="2"/>
</dbReference>
<dbReference type="RefSeq" id="WP_107931707.1">
    <property type="nucleotide sequence ID" value="NZ_PZZN01000002.1"/>
</dbReference>
<dbReference type="Proteomes" id="UP000240996">
    <property type="component" value="Unassembled WGS sequence"/>
</dbReference>
<gene>
    <name evidence="5" type="ORF">C8J24_1699</name>
</gene>
<evidence type="ECO:0000256" key="3">
    <source>
        <dbReference type="ARBA" id="ARBA00023125"/>
    </source>
</evidence>
<keyword evidence="3" id="KW-0238">DNA-binding</keyword>
<protein>
    <submittedName>
        <fullName evidence="5">Type I restriction enzyme S subunit</fullName>
    </submittedName>
</protein>
<keyword evidence="6" id="KW-1185">Reference proteome</keyword>
<dbReference type="AlphaFoldDB" id="A0A2T4YPP4"/>
<feature type="domain" description="Type I restriction modification DNA specificity" evidence="4">
    <location>
        <begin position="191"/>
        <end position="274"/>
    </location>
</feature>
<proteinExistence type="inferred from homology"/>
<feature type="domain" description="Type I restriction modification DNA specificity" evidence="4">
    <location>
        <begin position="447"/>
        <end position="570"/>
    </location>
</feature>
<dbReference type="GO" id="GO:0009307">
    <property type="term" value="P:DNA restriction-modification system"/>
    <property type="evidence" value="ECO:0007669"/>
    <property type="project" value="UniProtKB-KW"/>
</dbReference>
<dbReference type="EMBL" id="PZZN01000002">
    <property type="protein sequence ID" value="PTM45482.1"/>
    <property type="molecule type" value="Genomic_DNA"/>
</dbReference>
<dbReference type="InterPro" id="IPR051212">
    <property type="entry name" value="Type-I_RE_S_subunit"/>
</dbReference>
<dbReference type="CDD" id="cd17246">
    <property type="entry name" value="RMtype1_S_SonII-TRD2-CR2_like"/>
    <property type="match status" value="1"/>
</dbReference>
<dbReference type="Gene3D" id="3.90.220.20">
    <property type="entry name" value="DNA methylase specificity domains"/>
    <property type="match status" value="3"/>
</dbReference>
<evidence type="ECO:0000259" key="4">
    <source>
        <dbReference type="Pfam" id="PF01420"/>
    </source>
</evidence>
<dbReference type="PANTHER" id="PTHR43140:SF1">
    <property type="entry name" value="TYPE I RESTRICTION ENZYME ECOKI SPECIFICITY SUBUNIT"/>
    <property type="match status" value="1"/>
</dbReference>
<sequence>MSDIAALMADNLDVWTGAIERKSGAGRGGGKRISLYGIERLRALILDLAVRGKLVPQDMEDEPASELLKQVAQARNRKILAGEVRKPKAFAALPSNLSSLPPGWVWTQLAAIAEINPSNSVANDVDASFVPMTLVSTSVSGKHKDEVRNWGEIKKGFTQFADGDLGLAKITPCFENGKAAIFQNLANGIGAGTTELHVARPWLNELNRRYLLLTMKTGSYLSNGEKLMTGTAGQKRVTRSYFEATPLPLPPLAEQQRIVAKVDELMALCDALERDSAGSMAAHQALVEILLATLVNSADATDLARDWARLERHFDTLFTTNASIDTLKQTILALAVRGKLADQDGADEPAAALLKNVEKQRAALLKKNFPNAAEANTQLKKQNIQKIPIGLPKLPHGWDWATLMQCSMLVIDCKNKTAPYADEGVRLIRTTNVRHGQLNAKDQRFVNDETFEKWSLRAKPIAGDLLITREAPMGEACLIPEGELICLGQRMMLARFIPGTIIARYILITFMAPDLMERVQDKPIGMTVEHLRVGGVETLLVPIPPLAEQRRIVAKVDALLALCDALKARLADAAQTQRHLADAITQRAAA</sequence>
<reference evidence="5 6" key="1">
    <citation type="submission" date="2018-04" db="EMBL/GenBank/DDBJ databases">
        <title>Genomic Encyclopedia of Type Strains, Phase III (KMG-III): the genomes of soil and plant-associated and newly described type strains.</title>
        <authorList>
            <person name="Whitman W."/>
        </authorList>
    </citation>
    <scope>NUCLEOTIDE SEQUENCE [LARGE SCALE GENOMIC DNA]</scope>
    <source>
        <strain evidence="5 6">NW12</strain>
    </source>
</reference>
<evidence type="ECO:0000313" key="6">
    <source>
        <dbReference type="Proteomes" id="UP000240996"/>
    </source>
</evidence>
<dbReference type="GO" id="GO:0003677">
    <property type="term" value="F:DNA binding"/>
    <property type="evidence" value="ECO:0007669"/>
    <property type="project" value="UniProtKB-KW"/>
</dbReference>
<dbReference type="PANTHER" id="PTHR43140">
    <property type="entry name" value="TYPE-1 RESTRICTION ENZYME ECOKI SPECIFICITY PROTEIN"/>
    <property type="match status" value="1"/>
</dbReference>
<dbReference type="CDD" id="cd17260">
    <property type="entry name" value="RMtype1_S_EcoEI-TRD1-CR1_like"/>
    <property type="match status" value="1"/>
</dbReference>
<dbReference type="InterPro" id="IPR000055">
    <property type="entry name" value="Restrct_endonuc_typeI_TRD"/>
</dbReference>
<evidence type="ECO:0000256" key="1">
    <source>
        <dbReference type="ARBA" id="ARBA00010923"/>
    </source>
</evidence>
<keyword evidence="2" id="KW-0680">Restriction system</keyword>